<dbReference type="KEGG" id="lvn:BWR22_06730"/>
<evidence type="ECO:0000256" key="4">
    <source>
        <dbReference type="ARBA" id="ARBA00023136"/>
    </source>
</evidence>
<keyword evidence="7" id="KW-1185">Reference proteome</keyword>
<evidence type="ECO:0000256" key="5">
    <source>
        <dbReference type="SAM" id="Phobius"/>
    </source>
</evidence>
<dbReference type="Proteomes" id="UP000187506">
    <property type="component" value="Chromosome"/>
</dbReference>
<feature type="transmembrane region" description="Helical" evidence="5">
    <location>
        <begin position="40"/>
        <end position="59"/>
    </location>
</feature>
<comment type="subcellular location">
    <subcellularLocation>
        <location evidence="1">Membrane</location>
        <topology evidence="1">Multi-pass membrane protein</topology>
    </subcellularLocation>
</comment>
<organism evidence="6 7">
    <name type="scientific">Lacinutrix venerupis</name>
    <dbReference type="NCBI Taxonomy" id="1486034"/>
    <lineage>
        <taxon>Bacteria</taxon>
        <taxon>Pseudomonadati</taxon>
        <taxon>Bacteroidota</taxon>
        <taxon>Flavobacteriia</taxon>
        <taxon>Flavobacteriales</taxon>
        <taxon>Flavobacteriaceae</taxon>
        <taxon>Lacinutrix</taxon>
    </lineage>
</organism>
<feature type="transmembrane region" description="Helical" evidence="5">
    <location>
        <begin position="12"/>
        <end position="28"/>
    </location>
</feature>
<evidence type="ECO:0000313" key="7">
    <source>
        <dbReference type="Proteomes" id="UP000187506"/>
    </source>
</evidence>
<dbReference type="EMBL" id="CP019352">
    <property type="protein sequence ID" value="APY00015.1"/>
    <property type="molecule type" value="Genomic_DNA"/>
</dbReference>
<dbReference type="RefSeq" id="WP_076732845.1">
    <property type="nucleotide sequence ID" value="NZ_CP019352.1"/>
</dbReference>
<protein>
    <recommendedName>
        <fullName evidence="8">Chloroplast import component protein (Tic20)</fullName>
    </recommendedName>
</protein>
<accession>A0AAC9LKD0</accession>
<proteinExistence type="predicted"/>
<feature type="transmembrane region" description="Helical" evidence="5">
    <location>
        <begin position="65"/>
        <end position="84"/>
    </location>
</feature>
<evidence type="ECO:0000256" key="3">
    <source>
        <dbReference type="ARBA" id="ARBA00022989"/>
    </source>
</evidence>
<evidence type="ECO:0000256" key="2">
    <source>
        <dbReference type="ARBA" id="ARBA00022692"/>
    </source>
</evidence>
<name>A0AAC9LKD0_9FLAO</name>
<evidence type="ECO:0008006" key="8">
    <source>
        <dbReference type="Google" id="ProtNLM"/>
    </source>
</evidence>
<dbReference type="InterPro" id="IPR019109">
    <property type="entry name" value="MamF_MmsF"/>
</dbReference>
<keyword evidence="3 5" id="KW-1133">Transmembrane helix</keyword>
<sequence length="110" mass="12171">MNQEIIEEGKMMSVVAYLTIIGSIIALITNNDKKNPFVAFHVRQGLGLCLTYLLLGYFIGSFNSWAISIGFWIGFGVLFFYGLIGAITGKMNEVPLLGPLYQKIFSNIGK</sequence>
<dbReference type="Pfam" id="PF09685">
    <property type="entry name" value="MamF_MmsF"/>
    <property type="match status" value="1"/>
</dbReference>
<evidence type="ECO:0000256" key="1">
    <source>
        <dbReference type="ARBA" id="ARBA00004141"/>
    </source>
</evidence>
<evidence type="ECO:0000313" key="6">
    <source>
        <dbReference type="EMBL" id="APY00015.1"/>
    </source>
</evidence>
<keyword evidence="4 5" id="KW-0472">Membrane</keyword>
<keyword evidence="2 5" id="KW-0812">Transmembrane</keyword>
<reference evidence="6 7" key="1">
    <citation type="submission" date="2017-01" db="EMBL/GenBank/DDBJ databases">
        <title>Complete genome of Lacinutrix venerupis DOK2-8 isolated from seawater in Dokdo.</title>
        <authorList>
            <person name="Chi W.-J."/>
            <person name="Kim J.H."/>
        </authorList>
    </citation>
    <scope>NUCLEOTIDE SEQUENCE [LARGE SCALE GENOMIC DNA]</scope>
    <source>
        <strain evidence="6 7">DOK2-8</strain>
    </source>
</reference>
<dbReference type="AlphaFoldDB" id="A0AAC9LKD0"/>
<gene>
    <name evidence="6" type="ORF">BWR22_06730</name>
</gene>